<gene>
    <name evidence="1" type="ORF">NDU88_008764</name>
</gene>
<proteinExistence type="predicted"/>
<dbReference type="AlphaFoldDB" id="A0AAV7NF71"/>
<protein>
    <submittedName>
        <fullName evidence="1">Uncharacterized protein</fullName>
    </submittedName>
</protein>
<evidence type="ECO:0000313" key="1">
    <source>
        <dbReference type="EMBL" id="KAJ1111440.1"/>
    </source>
</evidence>
<comment type="caution">
    <text evidence="1">The sequence shown here is derived from an EMBL/GenBank/DDBJ whole genome shotgun (WGS) entry which is preliminary data.</text>
</comment>
<sequence>MVRSYSGTATLRGTVLGFVESALHPEGNSPISQQISHSIEKKKQKCQDARGQSLKVMPSMNPDPEPQGLNPDKELRLAMRCCRVARTCTFAKTGPASGVAQAVKEKARF</sequence>
<dbReference type="Proteomes" id="UP001066276">
    <property type="component" value="Chromosome 9"/>
</dbReference>
<organism evidence="1 2">
    <name type="scientific">Pleurodeles waltl</name>
    <name type="common">Iberian ribbed newt</name>
    <dbReference type="NCBI Taxonomy" id="8319"/>
    <lineage>
        <taxon>Eukaryota</taxon>
        <taxon>Metazoa</taxon>
        <taxon>Chordata</taxon>
        <taxon>Craniata</taxon>
        <taxon>Vertebrata</taxon>
        <taxon>Euteleostomi</taxon>
        <taxon>Amphibia</taxon>
        <taxon>Batrachia</taxon>
        <taxon>Caudata</taxon>
        <taxon>Salamandroidea</taxon>
        <taxon>Salamandridae</taxon>
        <taxon>Pleurodelinae</taxon>
        <taxon>Pleurodeles</taxon>
    </lineage>
</organism>
<keyword evidence="2" id="KW-1185">Reference proteome</keyword>
<evidence type="ECO:0000313" key="2">
    <source>
        <dbReference type="Proteomes" id="UP001066276"/>
    </source>
</evidence>
<name>A0AAV7NF71_PLEWA</name>
<accession>A0AAV7NF71</accession>
<dbReference type="EMBL" id="JANPWB010000013">
    <property type="protein sequence ID" value="KAJ1111440.1"/>
    <property type="molecule type" value="Genomic_DNA"/>
</dbReference>
<reference evidence="1" key="1">
    <citation type="journal article" date="2022" name="bioRxiv">
        <title>Sequencing and chromosome-scale assembly of the giantPleurodeles waltlgenome.</title>
        <authorList>
            <person name="Brown T."/>
            <person name="Elewa A."/>
            <person name="Iarovenko S."/>
            <person name="Subramanian E."/>
            <person name="Araus A.J."/>
            <person name="Petzold A."/>
            <person name="Susuki M."/>
            <person name="Suzuki K.-i.T."/>
            <person name="Hayashi T."/>
            <person name="Toyoda A."/>
            <person name="Oliveira C."/>
            <person name="Osipova E."/>
            <person name="Leigh N.D."/>
            <person name="Simon A."/>
            <person name="Yun M.H."/>
        </authorList>
    </citation>
    <scope>NUCLEOTIDE SEQUENCE</scope>
    <source>
        <strain evidence="1">20211129_DDA</strain>
        <tissue evidence="1">Liver</tissue>
    </source>
</reference>